<proteinExistence type="predicted"/>
<evidence type="ECO:0000313" key="2">
    <source>
        <dbReference type="EMBL" id="MCK8780515.1"/>
    </source>
</evidence>
<sequence length="68" mass="7282">MTSSDFMTKGIIALLGCFAAAYIGQEILGASMLGYLIGTAILAGTTGPFLFAVLRWCKEKHALRTKKL</sequence>
<gene>
    <name evidence="2" type="ORF">M0654_11010</name>
</gene>
<keyword evidence="1" id="KW-0472">Membrane</keyword>
<dbReference type="EMBL" id="JALPRY010000012">
    <property type="protein sequence ID" value="MCK8780515.1"/>
    <property type="molecule type" value="Genomic_DNA"/>
</dbReference>
<accession>A0ABT0IRM1</accession>
<feature type="transmembrane region" description="Helical" evidence="1">
    <location>
        <begin position="35"/>
        <end position="57"/>
    </location>
</feature>
<dbReference type="RefSeq" id="WP_248683132.1">
    <property type="nucleotide sequence ID" value="NZ_JALPRY010000012.1"/>
</dbReference>
<evidence type="ECO:0000256" key="1">
    <source>
        <dbReference type="SAM" id="Phobius"/>
    </source>
</evidence>
<organism evidence="2 3">
    <name type="scientific">Neorhizobium turbinariae</name>
    <dbReference type="NCBI Taxonomy" id="2937795"/>
    <lineage>
        <taxon>Bacteria</taxon>
        <taxon>Pseudomonadati</taxon>
        <taxon>Pseudomonadota</taxon>
        <taxon>Alphaproteobacteria</taxon>
        <taxon>Hyphomicrobiales</taxon>
        <taxon>Rhizobiaceae</taxon>
        <taxon>Rhizobium/Agrobacterium group</taxon>
        <taxon>Neorhizobium</taxon>
    </lineage>
</organism>
<evidence type="ECO:0000313" key="3">
    <source>
        <dbReference type="Proteomes" id="UP001202827"/>
    </source>
</evidence>
<reference evidence="2 3" key="1">
    <citation type="submission" date="2022-04" db="EMBL/GenBank/DDBJ databases">
        <title>Rhizobium coralii sp. nov., isolated from coral Turbinaria peltata.</title>
        <authorList>
            <person name="Sun H."/>
        </authorList>
    </citation>
    <scope>NUCLEOTIDE SEQUENCE [LARGE SCALE GENOMIC DNA]</scope>
    <source>
        <strain evidence="2 3">NTR19</strain>
    </source>
</reference>
<keyword evidence="1" id="KW-1133">Transmembrane helix</keyword>
<protein>
    <submittedName>
        <fullName evidence="2">Uncharacterized protein</fullName>
    </submittedName>
</protein>
<comment type="caution">
    <text evidence="2">The sequence shown here is derived from an EMBL/GenBank/DDBJ whole genome shotgun (WGS) entry which is preliminary data.</text>
</comment>
<keyword evidence="1" id="KW-0812">Transmembrane</keyword>
<keyword evidence="3" id="KW-1185">Reference proteome</keyword>
<name>A0ABT0IRM1_9HYPH</name>
<dbReference type="Proteomes" id="UP001202827">
    <property type="component" value="Unassembled WGS sequence"/>
</dbReference>